<feature type="binding site" evidence="7">
    <location>
        <position position="233"/>
    </location>
    <ligand>
        <name>Mg(2+)</name>
        <dbReference type="ChEBI" id="CHEBI:18420"/>
    </ligand>
</feature>
<evidence type="ECO:0000256" key="8">
    <source>
        <dbReference type="SAM" id="Coils"/>
    </source>
</evidence>
<evidence type="ECO:0000256" key="3">
    <source>
        <dbReference type="ARBA" id="ARBA00022842"/>
    </source>
</evidence>
<dbReference type="GO" id="GO:0043022">
    <property type="term" value="F:ribosome binding"/>
    <property type="evidence" value="ECO:0007669"/>
    <property type="project" value="TreeGrafter"/>
</dbReference>
<dbReference type="InterPro" id="IPR027417">
    <property type="entry name" value="P-loop_NTPase"/>
</dbReference>
<name>A0A7X2NTL1_9FIRM</name>
<comment type="subcellular location">
    <subcellularLocation>
        <location evidence="5">Cytoplasm</location>
    </subcellularLocation>
    <text evidence="5">May associate with membranes.</text>
</comment>
<dbReference type="InterPro" id="IPR025121">
    <property type="entry name" value="GTPase_HflX_N"/>
</dbReference>
<evidence type="ECO:0000256" key="2">
    <source>
        <dbReference type="ARBA" id="ARBA00022741"/>
    </source>
</evidence>
<gene>
    <name evidence="5 11" type="primary">hflX</name>
    <name evidence="11" type="ORF">FYJ51_09965</name>
</gene>
<feature type="binding site" evidence="6">
    <location>
        <begin position="252"/>
        <end position="255"/>
    </location>
    <ligand>
        <name>GTP</name>
        <dbReference type="ChEBI" id="CHEBI:37565"/>
    </ligand>
</feature>
<comment type="cofactor">
    <cofactor evidence="7">
        <name>Mg(2+)</name>
        <dbReference type="ChEBI" id="CHEBI:18420"/>
    </cofactor>
</comment>
<dbReference type="PANTHER" id="PTHR10229">
    <property type="entry name" value="GTP-BINDING PROTEIN HFLX"/>
    <property type="match status" value="1"/>
</dbReference>
<dbReference type="Gene3D" id="3.40.50.11060">
    <property type="entry name" value="GTPase HflX, N-terminal domain"/>
    <property type="match status" value="1"/>
</dbReference>
<evidence type="ECO:0000313" key="12">
    <source>
        <dbReference type="Proteomes" id="UP000461880"/>
    </source>
</evidence>
<dbReference type="PANTHER" id="PTHR10229:SF4">
    <property type="entry name" value="GTPASE HFLX"/>
    <property type="match status" value="1"/>
</dbReference>
<feature type="compositionally biased region" description="Low complexity" evidence="9">
    <location>
        <begin position="145"/>
        <end position="155"/>
    </location>
</feature>
<dbReference type="SUPFAM" id="SSF52540">
    <property type="entry name" value="P-loop containing nucleoside triphosphate hydrolases"/>
    <property type="match status" value="1"/>
</dbReference>
<evidence type="ECO:0000313" key="11">
    <source>
        <dbReference type="EMBL" id="MSS59220.1"/>
    </source>
</evidence>
<evidence type="ECO:0000259" key="10">
    <source>
        <dbReference type="PROSITE" id="PS51705"/>
    </source>
</evidence>
<dbReference type="Proteomes" id="UP000461880">
    <property type="component" value="Unassembled WGS sequence"/>
</dbReference>
<keyword evidence="8" id="KW-0175">Coiled coil</keyword>
<dbReference type="InterPro" id="IPR016496">
    <property type="entry name" value="GTPase_HflX"/>
</dbReference>
<organism evidence="11 12">
    <name type="scientific">Stecheria intestinalis</name>
    <dbReference type="NCBI Taxonomy" id="2606630"/>
    <lineage>
        <taxon>Bacteria</taxon>
        <taxon>Bacillati</taxon>
        <taxon>Bacillota</taxon>
        <taxon>Erysipelotrichia</taxon>
        <taxon>Erysipelotrichales</taxon>
        <taxon>Erysipelotrichaceae</taxon>
        <taxon>Stecheria</taxon>
    </lineage>
</organism>
<dbReference type="PRINTS" id="PR00326">
    <property type="entry name" value="GTP1OBG"/>
</dbReference>
<dbReference type="PROSITE" id="PS51705">
    <property type="entry name" value="G_HFLX"/>
    <property type="match status" value="1"/>
</dbReference>
<dbReference type="GO" id="GO:0005737">
    <property type="term" value="C:cytoplasm"/>
    <property type="evidence" value="ECO:0007669"/>
    <property type="project" value="UniProtKB-SubCell"/>
</dbReference>
<dbReference type="InterPro" id="IPR032305">
    <property type="entry name" value="GTP-bd_M"/>
</dbReference>
<dbReference type="PIRSF" id="PIRSF006809">
    <property type="entry name" value="GTP-binding_hflX_prd"/>
    <property type="match status" value="1"/>
</dbReference>
<comment type="caution">
    <text evidence="11">The sequence shown here is derived from an EMBL/GenBank/DDBJ whole genome shotgun (WGS) entry which is preliminary data.</text>
</comment>
<feature type="binding site" evidence="7">
    <location>
        <position position="207"/>
    </location>
    <ligand>
        <name>Mg(2+)</name>
        <dbReference type="ChEBI" id="CHEBI:18420"/>
    </ligand>
</feature>
<dbReference type="GO" id="GO:0005525">
    <property type="term" value="F:GTP binding"/>
    <property type="evidence" value="ECO:0007669"/>
    <property type="project" value="UniProtKB-UniRule"/>
</dbReference>
<feature type="domain" description="Hflx-type G" evidence="10">
    <location>
        <begin position="194"/>
        <end position="357"/>
    </location>
</feature>
<evidence type="ECO:0000256" key="4">
    <source>
        <dbReference type="ARBA" id="ARBA00023134"/>
    </source>
</evidence>
<keyword evidence="12" id="KW-1185">Reference proteome</keyword>
<dbReference type="CDD" id="cd01878">
    <property type="entry name" value="HflX"/>
    <property type="match status" value="1"/>
</dbReference>
<feature type="binding site" evidence="6">
    <location>
        <begin position="335"/>
        <end position="337"/>
    </location>
    <ligand>
        <name>GTP</name>
        <dbReference type="ChEBI" id="CHEBI:37565"/>
    </ligand>
</feature>
<accession>A0A7X2NTL1</accession>
<dbReference type="HAMAP" id="MF_00900">
    <property type="entry name" value="GTPase_HflX"/>
    <property type="match status" value="1"/>
</dbReference>
<dbReference type="AlphaFoldDB" id="A0A7X2NTL1"/>
<comment type="similarity">
    <text evidence="5">Belongs to the TRAFAC class OBG-HflX-like GTPase superfamily. HflX GTPase family.</text>
</comment>
<dbReference type="GO" id="GO:0003924">
    <property type="term" value="F:GTPase activity"/>
    <property type="evidence" value="ECO:0007669"/>
    <property type="project" value="UniProtKB-UniRule"/>
</dbReference>
<keyword evidence="2 5" id="KW-0547">Nucleotide-binding</keyword>
<evidence type="ECO:0000256" key="7">
    <source>
        <dbReference type="PIRSR" id="PIRSR006809-2"/>
    </source>
</evidence>
<dbReference type="NCBIfam" id="TIGR03156">
    <property type="entry name" value="GTP_HflX"/>
    <property type="match status" value="1"/>
</dbReference>
<dbReference type="EMBL" id="VUMN01000025">
    <property type="protein sequence ID" value="MSS59220.1"/>
    <property type="molecule type" value="Genomic_DNA"/>
</dbReference>
<keyword evidence="5" id="KW-0963">Cytoplasm</keyword>
<feature type="binding site" evidence="6">
    <location>
        <begin position="200"/>
        <end position="207"/>
    </location>
    <ligand>
        <name>GTP</name>
        <dbReference type="ChEBI" id="CHEBI:37565"/>
    </ligand>
</feature>
<protein>
    <recommendedName>
        <fullName evidence="5">GTPase HflX</fullName>
    </recommendedName>
    <alternativeName>
        <fullName evidence="5">GTP-binding protein HflX</fullName>
    </alternativeName>
</protein>
<keyword evidence="1 7" id="KW-0479">Metal-binding</keyword>
<dbReference type="Pfam" id="PF16360">
    <property type="entry name" value="GTP-bdg_M"/>
    <property type="match status" value="1"/>
</dbReference>
<evidence type="ECO:0000256" key="9">
    <source>
        <dbReference type="SAM" id="MobiDB-lite"/>
    </source>
</evidence>
<reference evidence="11 12" key="1">
    <citation type="submission" date="2019-08" db="EMBL/GenBank/DDBJ databases">
        <title>In-depth cultivation of the pig gut microbiome towards novel bacterial diversity and tailored functional studies.</title>
        <authorList>
            <person name="Wylensek D."/>
            <person name="Hitch T.C.A."/>
            <person name="Clavel T."/>
        </authorList>
    </citation>
    <scope>NUCLEOTIDE SEQUENCE [LARGE SCALE GENOMIC DNA]</scope>
    <source>
        <strain evidence="11 12">Oil+RF-744-GAM-WT-6</strain>
    </source>
</reference>
<dbReference type="Pfam" id="PF13167">
    <property type="entry name" value="GTP-bdg_N"/>
    <property type="match status" value="1"/>
</dbReference>
<feature type="binding site" evidence="6">
    <location>
        <begin position="231"/>
        <end position="235"/>
    </location>
    <ligand>
        <name>GTP</name>
        <dbReference type="ChEBI" id="CHEBI:37565"/>
    </ligand>
</feature>
<keyword evidence="4 5" id="KW-0342">GTP-binding</keyword>
<feature type="region of interest" description="Disordered" evidence="9">
    <location>
        <begin position="130"/>
        <end position="155"/>
    </location>
</feature>
<dbReference type="InterPro" id="IPR030394">
    <property type="entry name" value="G_HFLX_dom"/>
</dbReference>
<feature type="coiled-coil region" evidence="8">
    <location>
        <begin position="160"/>
        <end position="187"/>
    </location>
</feature>
<evidence type="ECO:0000256" key="5">
    <source>
        <dbReference type="HAMAP-Rule" id="MF_00900"/>
    </source>
</evidence>
<comment type="subunit">
    <text evidence="5">Monomer. Associates with the 50S ribosomal subunit.</text>
</comment>
<dbReference type="InterPro" id="IPR042108">
    <property type="entry name" value="GTPase_HflX_N_sf"/>
</dbReference>
<evidence type="ECO:0000256" key="6">
    <source>
        <dbReference type="PIRSR" id="PIRSR006809-1"/>
    </source>
</evidence>
<dbReference type="InterPro" id="IPR006073">
    <property type="entry name" value="GTP-bd"/>
</dbReference>
<comment type="function">
    <text evidence="5">GTPase that associates with the 50S ribosomal subunit and may have a role during protein synthesis or ribosome biogenesis.</text>
</comment>
<evidence type="ECO:0000256" key="1">
    <source>
        <dbReference type="ARBA" id="ARBA00022723"/>
    </source>
</evidence>
<dbReference type="GO" id="GO:0046872">
    <property type="term" value="F:metal ion binding"/>
    <property type="evidence" value="ECO:0007669"/>
    <property type="project" value="UniProtKB-KW"/>
</dbReference>
<dbReference type="Gene3D" id="6.10.250.2860">
    <property type="match status" value="1"/>
</dbReference>
<dbReference type="RefSeq" id="WP_154505402.1">
    <property type="nucleotide sequence ID" value="NZ_VUMN01000025.1"/>
</dbReference>
<dbReference type="Pfam" id="PF01926">
    <property type="entry name" value="MMR_HSR1"/>
    <property type="match status" value="1"/>
</dbReference>
<proteinExistence type="inferred from homology"/>
<sequence length="421" mass="47414">MSEVILAGICLKQDVHEFDGLMAECRALCAACGRTVAAEITQQSESFDRKTAFRSGKLQELAALVKETNAEAIVFANDLSVAAGQRIEETCGVRVIDRTALILDIFSLRSRTRQAKLQVEMARLQYALPRLSDPGEEETHERGGSYRSRGSGEQRSAQIRITYRKRIRQLQKQLAELEKQNWMTENRRSKSELSRVALTGYTNAGKSSLLNAMLRENAREGLQVPEKDMLFATLDTSVRQVSSQGRQFLLYDTVGFVSRLPHTLIDAFHSTLDAARHADLLLHVIDASDPHWEEKARVTEETLQEIGAGSIPRIRVFTKSDLGIHKDLPEGIRVSAKTMQGIPELMNQIADTLYPEEETLICHLPYSAMAFLEESRRTAQIEILEEGEQGLKVRVSGPKVRLIPFHAYREERYEQDSMGKV</sequence>
<dbReference type="Gene3D" id="3.40.50.300">
    <property type="entry name" value="P-loop containing nucleotide triphosphate hydrolases"/>
    <property type="match status" value="1"/>
</dbReference>
<keyword evidence="3 7" id="KW-0460">Magnesium</keyword>